<organism evidence="2 3">
    <name type="scientific">Novymonas esmeraldas</name>
    <dbReference type="NCBI Taxonomy" id="1808958"/>
    <lineage>
        <taxon>Eukaryota</taxon>
        <taxon>Discoba</taxon>
        <taxon>Euglenozoa</taxon>
        <taxon>Kinetoplastea</taxon>
        <taxon>Metakinetoplastina</taxon>
        <taxon>Trypanosomatida</taxon>
        <taxon>Trypanosomatidae</taxon>
        <taxon>Novymonas</taxon>
    </lineage>
</organism>
<feature type="compositionally biased region" description="Polar residues" evidence="1">
    <location>
        <begin position="447"/>
        <end position="457"/>
    </location>
</feature>
<feature type="region of interest" description="Disordered" evidence="1">
    <location>
        <begin position="256"/>
        <end position="295"/>
    </location>
</feature>
<keyword evidence="3" id="KW-1185">Reference proteome</keyword>
<feature type="compositionally biased region" description="Polar residues" evidence="1">
    <location>
        <begin position="548"/>
        <end position="563"/>
    </location>
</feature>
<protein>
    <recommendedName>
        <fullName evidence="4">GPI-anchored surface protein</fullName>
    </recommendedName>
</protein>
<name>A0AAW0F468_9TRYP</name>
<feature type="compositionally biased region" description="Pro residues" evidence="1">
    <location>
        <begin position="397"/>
        <end position="410"/>
    </location>
</feature>
<dbReference type="EMBL" id="JAECZO010000011">
    <property type="protein sequence ID" value="KAK7201068.1"/>
    <property type="molecule type" value="Genomic_DNA"/>
</dbReference>
<feature type="region of interest" description="Disordered" evidence="1">
    <location>
        <begin position="535"/>
        <end position="563"/>
    </location>
</feature>
<reference evidence="2 3" key="1">
    <citation type="journal article" date="2021" name="MBio">
        <title>A New Model Trypanosomatid, Novymonas esmeraldas: Genomic Perception of Its 'Candidatus Pandoraea novymonadis' Endosymbiont.</title>
        <authorList>
            <person name="Zakharova A."/>
            <person name="Saura A."/>
            <person name="Butenko A."/>
            <person name="Podesvova L."/>
            <person name="Warmusova S."/>
            <person name="Kostygov A.Y."/>
            <person name="Nenarokova A."/>
            <person name="Lukes J."/>
            <person name="Opperdoes F.R."/>
            <person name="Yurchenko V."/>
        </authorList>
    </citation>
    <scope>NUCLEOTIDE SEQUENCE [LARGE SCALE GENOMIC DNA]</scope>
    <source>
        <strain evidence="2 3">E262AT.01</strain>
    </source>
</reference>
<evidence type="ECO:0008006" key="4">
    <source>
        <dbReference type="Google" id="ProtNLM"/>
    </source>
</evidence>
<gene>
    <name evidence="2" type="ORF">NESM_000166800</name>
</gene>
<dbReference type="AlphaFoldDB" id="A0AAW0F468"/>
<dbReference type="Proteomes" id="UP001430356">
    <property type="component" value="Unassembled WGS sequence"/>
</dbReference>
<feature type="region of interest" description="Disordered" evidence="1">
    <location>
        <begin position="366"/>
        <end position="478"/>
    </location>
</feature>
<evidence type="ECO:0000313" key="2">
    <source>
        <dbReference type="EMBL" id="KAK7201068.1"/>
    </source>
</evidence>
<proteinExistence type="predicted"/>
<evidence type="ECO:0000256" key="1">
    <source>
        <dbReference type="SAM" id="MobiDB-lite"/>
    </source>
</evidence>
<evidence type="ECO:0000313" key="3">
    <source>
        <dbReference type="Proteomes" id="UP001430356"/>
    </source>
</evidence>
<comment type="caution">
    <text evidence="2">The sequence shown here is derived from an EMBL/GenBank/DDBJ whole genome shotgun (WGS) entry which is preliminary data.</text>
</comment>
<accession>A0AAW0F468</accession>
<sequence length="573" mass="58947">MTSSLDGTAAVATPNFVTVTLSPVTASAASGELSAAAVSKTLRVPITAATTVRELAKGAMMRYVVSLRRTARESDTAVRAVCRAGIVVTDVYLLLPPVDEDSAAVHADGESCSHGRVMYGRPPPARVVELFSSDCVAHVVQVMKETVYMSFRAADHAAAAANATSASARASVTESVVTAASAMPGGQPETLLPRSVMTTAGGEDTSSSLSLGVFPGCSIATAAPVRDLLFSAPSSTSTAVAAAAATVVKTSCEAGEDSASTPILVRQQHAARSDHSVEGSDDDSTSSSSSSSDVEAVQALEDIAHSIATLQQREGRRGRWGPDAHKHFAANYVSSPQKIMTGRYLYSGRAAPPPAVRLQPLNAVSATLSQGSRSASKSPRPSKEGRGVRRPGNGHTSPPPQETQPMSPPLPEHRPPSPPAYKRHRCDSLSRVCGKSGDASRGATVTLEDSTAHTAAPTQCFGRRTGTSDGVTGTATPAGAGERAVDVRRHSLLDDHGGDPLLRSLAVTPATACAAASPPVPCTVAKPVIAGPVARQLSFGDDGDVAPKQQQQHGEPSSTTLEPTCTVLSVTQC</sequence>